<dbReference type="PANTHER" id="PTHR21177">
    <property type="entry name" value="IP06524P-RELATED"/>
    <property type="match status" value="1"/>
</dbReference>
<dbReference type="Pfam" id="PF16033">
    <property type="entry name" value="DUF4789"/>
    <property type="match status" value="1"/>
</dbReference>
<reference evidence="2" key="2">
    <citation type="submission" date="2007-04" db="EMBL/GenBank/DDBJ databases">
        <title>The genome of the human body louse.</title>
        <authorList>
            <consortium name="The Human Body Louse Genome Consortium"/>
            <person name="Kirkness E."/>
            <person name="Walenz B."/>
            <person name="Hass B."/>
            <person name="Bruggner R."/>
            <person name="Strausberg R."/>
        </authorList>
    </citation>
    <scope>NUCLEOTIDE SEQUENCE</scope>
    <source>
        <strain evidence="2">USDA</strain>
    </source>
</reference>
<evidence type="ECO:0000313" key="4">
    <source>
        <dbReference type="Proteomes" id="UP000009046"/>
    </source>
</evidence>
<dbReference type="Proteomes" id="UP000009046">
    <property type="component" value="Unassembled WGS sequence"/>
</dbReference>
<dbReference type="InterPro" id="IPR031993">
    <property type="entry name" value="DUF4789"/>
</dbReference>
<dbReference type="EnsemblMetazoa" id="PHUM365970-RA">
    <property type="protein sequence ID" value="PHUM365970-PA"/>
    <property type="gene ID" value="PHUM365970"/>
</dbReference>
<name>E0VPV1_PEDHC</name>
<keyword evidence="4" id="KW-1185">Reference proteome</keyword>
<dbReference type="EMBL" id="DS235379">
    <property type="protein sequence ID" value="EEB15407.1"/>
    <property type="molecule type" value="Genomic_DNA"/>
</dbReference>
<dbReference type="EMBL" id="AAZO01004261">
    <property type="status" value="NOT_ANNOTATED_CDS"/>
    <property type="molecule type" value="Genomic_DNA"/>
</dbReference>
<dbReference type="KEGG" id="phu:Phum_PHUM365970"/>
<sequence length="227" mass="26445">MINKRYFDQDTKTNLTWLIDTREHCSNGELYWSKTKTCVKAQDKKKLCGENSGQELLTNVFGEGECMCTRDPLRVRINRDTTKRCYPLYTQGPCGEGQIVGYLEKFDQVLCIPDYCYEESLYRRKNKLIGKDSILAPSENGTCYELGTRGPCFEGFTFKVHSSHMKPECVSLTNSLFELDKDQNCFEDEQGKCQIQVKFNKSETAENYKKELYKRFIGSRKRRNVYP</sequence>
<reference evidence="3" key="3">
    <citation type="submission" date="2021-02" db="UniProtKB">
        <authorList>
            <consortium name="EnsemblMetazoa"/>
        </authorList>
    </citation>
    <scope>IDENTIFICATION</scope>
    <source>
        <strain evidence="3">USDA</strain>
    </source>
</reference>
<protein>
    <recommendedName>
        <fullName evidence="1">DUF4789 domain-containing protein</fullName>
    </recommendedName>
</protein>
<dbReference type="eggNOG" id="ENOG502STNA">
    <property type="taxonomic scope" value="Eukaryota"/>
</dbReference>
<dbReference type="InParanoid" id="E0VPV1"/>
<dbReference type="HOGENOM" id="CLU_1220983_0_0_1"/>
<organism>
    <name type="scientific">Pediculus humanus subsp. corporis</name>
    <name type="common">Body louse</name>
    <dbReference type="NCBI Taxonomy" id="121224"/>
    <lineage>
        <taxon>Eukaryota</taxon>
        <taxon>Metazoa</taxon>
        <taxon>Ecdysozoa</taxon>
        <taxon>Arthropoda</taxon>
        <taxon>Hexapoda</taxon>
        <taxon>Insecta</taxon>
        <taxon>Pterygota</taxon>
        <taxon>Neoptera</taxon>
        <taxon>Paraneoptera</taxon>
        <taxon>Psocodea</taxon>
        <taxon>Troctomorpha</taxon>
        <taxon>Phthiraptera</taxon>
        <taxon>Anoplura</taxon>
        <taxon>Pediculidae</taxon>
        <taxon>Pediculus</taxon>
    </lineage>
</organism>
<dbReference type="OrthoDB" id="6576946at2759"/>
<evidence type="ECO:0000313" key="2">
    <source>
        <dbReference type="EMBL" id="EEB15407.1"/>
    </source>
</evidence>
<dbReference type="AlphaFoldDB" id="E0VPV1"/>
<reference evidence="2" key="1">
    <citation type="submission" date="2007-04" db="EMBL/GenBank/DDBJ databases">
        <title>Annotation of Pediculus humanus corporis strain USDA.</title>
        <authorList>
            <person name="Kirkness E."/>
            <person name="Hannick L."/>
            <person name="Hass B."/>
            <person name="Bruggner R."/>
            <person name="Lawson D."/>
            <person name="Bidwell S."/>
            <person name="Joardar V."/>
            <person name="Caler E."/>
            <person name="Walenz B."/>
            <person name="Inman J."/>
            <person name="Schobel S."/>
            <person name="Galinsky K."/>
            <person name="Amedeo P."/>
            <person name="Strausberg R."/>
        </authorList>
    </citation>
    <scope>NUCLEOTIDE SEQUENCE</scope>
    <source>
        <strain evidence="2">USDA</strain>
    </source>
</reference>
<evidence type="ECO:0000313" key="3">
    <source>
        <dbReference type="EnsemblMetazoa" id="PHUM365970-PA"/>
    </source>
</evidence>
<gene>
    <name evidence="3" type="primary">8233467</name>
    <name evidence="2" type="ORF">Phum_PHUM365970</name>
</gene>
<dbReference type="VEuPathDB" id="VectorBase:PHUM365970"/>
<dbReference type="CTD" id="8233467"/>
<proteinExistence type="predicted"/>
<dbReference type="GeneID" id="8233467"/>
<accession>E0VPV1</accession>
<feature type="domain" description="DUF4789" evidence="1">
    <location>
        <begin position="54"/>
        <end position="152"/>
    </location>
</feature>
<dbReference type="RefSeq" id="XP_002428145.1">
    <property type="nucleotide sequence ID" value="XM_002428100.1"/>
</dbReference>
<evidence type="ECO:0000259" key="1">
    <source>
        <dbReference type="Pfam" id="PF16033"/>
    </source>
</evidence>